<accession>A7J6Q1</accession>
<sequence length="110" mass="12153">MVGGSENVSKNIAVKFQTCFGGDRPRISRFLIDINFLKLGLQRKDGSVETTADEWIGNLDGCLISNDTVLCDAHSFFNVGGRQSSFCRHALTIHYGPRGHGITCLYKRVC</sequence>
<reference evidence="1 2" key="1">
    <citation type="journal article" date="2007" name="Virology">
        <title>Sequence and annotation of the 314-kb MT325 and the 321-kb FR483 viruses that infect Chlorella Pbi.</title>
        <authorList>
            <person name="Fitzgerald L.A."/>
            <person name="Graves M.V."/>
            <person name="Li X."/>
            <person name="Feldblyum T."/>
            <person name="Hartigan J."/>
            <person name="Van Etten J.L."/>
        </authorList>
    </citation>
    <scope>NUCLEOTIDE SEQUENCE [LARGE SCALE GENOMIC DNA]</scope>
    <source>
        <strain evidence="1 2">FR483</strain>
    </source>
</reference>
<dbReference type="Proteomes" id="UP000204095">
    <property type="component" value="Segment"/>
</dbReference>
<organism evidence="1 2">
    <name type="scientific">Paramecium bursaria Chlorella virus FR483</name>
    <name type="common">PBCV-FR483</name>
    <dbReference type="NCBI Taxonomy" id="399781"/>
    <lineage>
        <taxon>Viruses</taxon>
        <taxon>Varidnaviria</taxon>
        <taxon>Bamfordvirae</taxon>
        <taxon>Nucleocytoviricota</taxon>
        <taxon>Megaviricetes</taxon>
        <taxon>Algavirales</taxon>
        <taxon>Phycodnaviridae</taxon>
        <taxon>Chlorovirus</taxon>
        <taxon>Chlorovirus conductrix</taxon>
        <taxon>Paramecium bursaria Chlorella virus A1</taxon>
    </lineage>
</organism>
<evidence type="ECO:0000313" key="1">
    <source>
        <dbReference type="EMBL" id="ABT15482.1"/>
    </source>
</evidence>
<name>A7J6Q1_PBCVF</name>
<proteinExistence type="predicted"/>
<dbReference type="EMBL" id="DQ890022">
    <property type="protein sequence ID" value="ABT15482.1"/>
    <property type="molecule type" value="Genomic_DNA"/>
</dbReference>
<dbReference type="KEGG" id="vg:5469848"/>
<protein>
    <submittedName>
        <fullName evidence="1">Uncharacterized protein n197L</fullName>
    </submittedName>
</protein>
<evidence type="ECO:0000313" key="2">
    <source>
        <dbReference type="Proteomes" id="UP000204095"/>
    </source>
</evidence>
<dbReference type="RefSeq" id="YP_001425829.1">
    <property type="nucleotide sequence ID" value="NC_008603.1"/>
</dbReference>
<dbReference type="GeneID" id="5469848"/>
<organismHost>
    <name type="scientific">Paramecium bursaria</name>
    <dbReference type="NCBI Taxonomy" id="74790"/>
</organismHost>
<gene>
    <name evidence="1" type="primary">n197L</name>
    <name evidence="1" type="ORF">FR483_n197L</name>
</gene>